<name>A0A7X2N378_9FIRM</name>
<keyword evidence="5" id="KW-0813">Transport</keyword>
<feature type="transmembrane region" description="Helical" evidence="13">
    <location>
        <begin position="55"/>
        <end position="82"/>
    </location>
</feature>
<evidence type="ECO:0000313" key="14">
    <source>
        <dbReference type="EMBL" id="MSS01597.1"/>
    </source>
</evidence>
<evidence type="ECO:0000256" key="12">
    <source>
        <dbReference type="ARBA" id="ARBA00031636"/>
    </source>
</evidence>
<proteinExistence type="inferred from homology"/>
<comment type="similarity">
    <text evidence="3">Belongs to the multi antimicrobial extrusion (MATE) (TC 2.A.66.1) family.</text>
</comment>
<evidence type="ECO:0000256" key="5">
    <source>
        <dbReference type="ARBA" id="ARBA00022448"/>
    </source>
</evidence>
<feature type="transmembrane region" description="Helical" evidence="13">
    <location>
        <begin position="12"/>
        <end position="35"/>
    </location>
</feature>
<dbReference type="PANTHER" id="PTHR43298:SF2">
    <property type="entry name" value="FMN_FAD EXPORTER YEEO-RELATED"/>
    <property type="match status" value="1"/>
</dbReference>
<feature type="transmembrane region" description="Helical" evidence="13">
    <location>
        <begin position="427"/>
        <end position="451"/>
    </location>
</feature>
<comment type="caution">
    <text evidence="14">The sequence shown here is derived from an EMBL/GenBank/DDBJ whole genome shotgun (WGS) entry which is preliminary data.</text>
</comment>
<dbReference type="GO" id="GO:0006811">
    <property type="term" value="P:monoatomic ion transport"/>
    <property type="evidence" value="ECO:0007669"/>
    <property type="project" value="UniProtKB-KW"/>
</dbReference>
<keyword evidence="15" id="KW-1185">Reference proteome</keyword>
<gene>
    <name evidence="14" type="ORF">FYJ50_05735</name>
</gene>
<dbReference type="InterPro" id="IPR048279">
    <property type="entry name" value="MdtK-like"/>
</dbReference>
<dbReference type="GO" id="GO:0005886">
    <property type="term" value="C:plasma membrane"/>
    <property type="evidence" value="ECO:0007669"/>
    <property type="project" value="UniProtKB-SubCell"/>
</dbReference>
<evidence type="ECO:0000256" key="9">
    <source>
        <dbReference type="ARBA" id="ARBA00022989"/>
    </source>
</evidence>
<evidence type="ECO:0000256" key="3">
    <source>
        <dbReference type="ARBA" id="ARBA00010199"/>
    </source>
</evidence>
<evidence type="ECO:0000256" key="7">
    <source>
        <dbReference type="ARBA" id="ARBA00022475"/>
    </source>
</evidence>
<feature type="transmembrane region" description="Helical" evidence="13">
    <location>
        <begin position="206"/>
        <end position="225"/>
    </location>
</feature>
<evidence type="ECO:0000256" key="1">
    <source>
        <dbReference type="ARBA" id="ARBA00003408"/>
    </source>
</evidence>
<evidence type="ECO:0000256" key="2">
    <source>
        <dbReference type="ARBA" id="ARBA00004651"/>
    </source>
</evidence>
<keyword evidence="9 13" id="KW-1133">Transmembrane helix</keyword>
<comment type="subcellular location">
    <subcellularLocation>
        <location evidence="2">Cell membrane</location>
        <topology evidence="2">Multi-pass membrane protein</topology>
    </subcellularLocation>
</comment>
<feature type="transmembrane region" description="Helical" evidence="13">
    <location>
        <begin position="399"/>
        <end position="421"/>
    </location>
</feature>
<keyword evidence="10" id="KW-0406">Ion transport</keyword>
<organism evidence="14 15">
    <name type="scientific">Floccifex porci</name>
    <dbReference type="NCBI Taxonomy" id="2606629"/>
    <lineage>
        <taxon>Bacteria</taxon>
        <taxon>Bacillati</taxon>
        <taxon>Bacillota</taxon>
        <taxon>Erysipelotrichia</taxon>
        <taxon>Erysipelotrichales</taxon>
        <taxon>Erysipelotrichaceae</taxon>
        <taxon>Floccifex</taxon>
    </lineage>
</organism>
<reference evidence="14 15" key="1">
    <citation type="submission" date="2019-08" db="EMBL/GenBank/DDBJ databases">
        <title>In-depth cultivation of the pig gut microbiome towards novel bacterial diversity and tailored functional studies.</title>
        <authorList>
            <person name="Wylensek D."/>
            <person name="Hitch T.C.A."/>
            <person name="Clavel T."/>
        </authorList>
    </citation>
    <scope>NUCLEOTIDE SEQUENCE [LARGE SCALE GENOMIC DNA]</scope>
    <source>
        <strain evidence="14 15">LKV-178-WT-2G</strain>
    </source>
</reference>
<feature type="transmembrane region" description="Helical" evidence="13">
    <location>
        <begin position="146"/>
        <end position="163"/>
    </location>
</feature>
<evidence type="ECO:0000313" key="15">
    <source>
        <dbReference type="Proteomes" id="UP000470082"/>
    </source>
</evidence>
<keyword evidence="11 13" id="KW-0472">Membrane</keyword>
<dbReference type="PANTHER" id="PTHR43298">
    <property type="entry name" value="MULTIDRUG RESISTANCE PROTEIN NORM-RELATED"/>
    <property type="match status" value="1"/>
</dbReference>
<dbReference type="InterPro" id="IPR050222">
    <property type="entry name" value="MATE_MdtK"/>
</dbReference>
<dbReference type="GO" id="GO:0015297">
    <property type="term" value="F:antiporter activity"/>
    <property type="evidence" value="ECO:0007669"/>
    <property type="project" value="UniProtKB-KW"/>
</dbReference>
<dbReference type="NCBIfam" id="TIGR00797">
    <property type="entry name" value="matE"/>
    <property type="match status" value="1"/>
</dbReference>
<dbReference type="EMBL" id="VUMM01000009">
    <property type="protein sequence ID" value="MSS01597.1"/>
    <property type="molecule type" value="Genomic_DNA"/>
</dbReference>
<keyword evidence="6" id="KW-0050">Antiport</keyword>
<dbReference type="PIRSF" id="PIRSF006603">
    <property type="entry name" value="DinF"/>
    <property type="match status" value="1"/>
</dbReference>
<accession>A0A7X2N378</accession>
<protein>
    <recommendedName>
        <fullName evidence="4">Probable multidrug resistance protein NorM</fullName>
    </recommendedName>
    <alternativeName>
        <fullName evidence="12">Multidrug-efflux transporter</fullName>
    </alternativeName>
</protein>
<feature type="transmembrane region" description="Helical" evidence="13">
    <location>
        <begin position="368"/>
        <end position="387"/>
    </location>
</feature>
<keyword evidence="7" id="KW-1003">Cell membrane</keyword>
<feature type="transmembrane region" description="Helical" evidence="13">
    <location>
        <begin position="94"/>
        <end position="115"/>
    </location>
</feature>
<feature type="transmembrane region" description="Helical" evidence="13">
    <location>
        <begin position="333"/>
        <end position="356"/>
    </location>
</feature>
<evidence type="ECO:0000256" key="10">
    <source>
        <dbReference type="ARBA" id="ARBA00023065"/>
    </source>
</evidence>
<sequence length="462" mass="51484">MNRIKQYIGTRDFYLHALAIAIPMILQNMITNFVSMLDNVMVGQIGTMQMSGVSIVNQFIFVFNITIFGSVSGASIFGCQFFGQRNAQGQKYTFRFRLLFASLIILTGFFIFQLFDTQLISLFLSEKDSQEVILQTLQYGKDYCSIIVYSLIPFGIGQVYCSAIRECKETKIPMYAALSAIGFNLVLDYALIFGKFGFPAMGVKGAAIATVIAKIIEAFVMIFWAHTHLNKNPYLVHAYANVFDIPASLAKQILLKSLPLLVNEFLWSLGMSTIAQCYSVKGLDVIAARNIASTLTNLFGVVYIQFGSAIGIMTGTRLGASQFDQAKEDVKKLMPFVCMVTTLVAICMIPIGIAFPKIYQTSVSIQSLATYFILINALAMPLWSYANSSYFILRSGGKIGITFLFDSGYTWIIVIPFAFILTRYTSFSIHTLIVLITFIDAIKAFVGYFLVKSNIWVQNIVK</sequence>
<keyword evidence="8 13" id="KW-0812">Transmembrane</keyword>
<dbReference type="InterPro" id="IPR002528">
    <property type="entry name" value="MATE_fam"/>
</dbReference>
<evidence type="ECO:0000256" key="13">
    <source>
        <dbReference type="SAM" id="Phobius"/>
    </source>
</evidence>
<evidence type="ECO:0000256" key="6">
    <source>
        <dbReference type="ARBA" id="ARBA00022449"/>
    </source>
</evidence>
<feature type="transmembrane region" description="Helical" evidence="13">
    <location>
        <begin position="175"/>
        <end position="194"/>
    </location>
</feature>
<evidence type="ECO:0000256" key="4">
    <source>
        <dbReference type="ARBA" id="ARBA00020268"/>
    </source>
</evidence>
<evidence type="ECO:0000256" key="8">
    <source>
        <dbReference type="ARBA" id="ARBA00022692"/>
    </source>
</evidence>
<dbReference type="GO" id="GO:0042910">
    <property type="term" value="F:xenobiotic transmembrane transporter activity"/>
    <property type="evidence" value="ECO:0007669"/>
    <property type="project" value="InterPro"/>
</dbReference>
<dbReference type="AlphaFoldDB" id="A0A7X2N378"/>
<dbReference type="Proteomes" id="UP000470082">
    <property type="component" value="Unassembled WGS sequence"/>
</dbReference>
<evidence type="ECO:0000256" key="11">
    <source>
        <dbReference type="ARBA" id="ARBA00023136"/>
    </source>
</evidence>
<dbReference type="Pfam" id="PF01554">
    <property type="entry name" value="MatE"/>
    <property type="match status" value="2"/>
</dbReference>
<dbReference type="RefSeq" id="WP_154460135.1">
    <property type="nucleotide sequence ID" value="NZ_JAQYTQ010000036.1"/>
</dbReference>
<comment type="function">
    <text evidence="1">Multidrug efflux pump.</text>
</comment>